<dbReference type="InterPro" id="IPR017904">
    <property type="entry name" value="ADF/Cofilin"/>
</dbReference>
<accession>A0ABR4FVJ4</accession>
<evidence type="ECO:0000256" key="1">
    <source>
        <dbReference type="ARBA" id="ARBA00004109"/>
    </source>
</evidence>
<reference evidence="7 8" key="1">
    <citation type="submission" date="2024-07" db="EMBL/GenBank/DDBJ databases">
        <title>Section-level genome sequencing and comparative genomics of Aspergillus sections Usti and Cavernicolus.</title>
        <authorList>
            <consortium name="Lawrence Berkeley National Laboratory"/>
            <person name="Nybo J.L."/>
            <person name="Vesth T.C."/>
            <person name="Theobald S."/>
            <person name="Frisvad J.C."/>
            <person name="Larsen T.O."/>
            <person name="Kjaerboelling I."/>
            <person name="Rothschild-Mancinelli K."/>
            <person name="Lyhne E.K."/>
            <person name="Kogle M.E."/>
            <person name="Barry K."/>
            <person name="Clum A."/>
            <person name="Na H."/>
            <person name="Ledsgaard L."/>
            <person name="Lin J."/>
            <person name="Lipzen A."/>
            <person name="Kuo A."/>
            <person name="Riley R."/>
            <person name="Mondo S."/>
            <person name="Labutti K."/>
            <person name="Haridas S."/>
            <person name="Pangalinan J."/>
            <person name="Salamov A.A."/>
            <person name="Simmons B.A."/>
            <person name="Magnuson J.K."/>
            <person name="Chen J."/>
            <person name="Drula E."/>
            <person name="Henrissat B."/>
            <person name="Wiebenga A."/>
            <person name="Lubbers R.J."/>
            <person name="Gomes A.C."/>
            <person name="Makela M.R."/>
            <person name="Stajich J."/>
            <person name="Grigoriev I.V."/>
            <person name="Mortensen U.H."/>
            <person name="De Vries R.P."/>
            <person name="Baker S.E."/>
            <person name="Andersen M.R."/>
        </authorList>
    </citation>
    <scope>NUCLEOTIDE SEQUENCE [LARGE SCALE GENOMIC DNA]</scope>
    <source>
        <strain evidence="7 8">CBS 209.92</strain>
    </source>
</reference>
<keyword evidence="4" id="KW-0009">Actin-binding</keyword>
<comment type="similarity">
    <text evidence="2">Belongs to the actin-binding proteins ADF family.</text>
</comment>
<dbReference type="PANTHER" id="PTHR11913">
    <property type="entry name" value="COFILIN-RELATED"/>
    <property type="match status" value="1"/>
</dbReference>
<name>A0ABR4FVJ4_9EURO</name>
<evidence type="ECO:0000256" key="4">
    <source>
        <dbReference type="ARBA" id="ARBA00023203"/>
    </source>
</evidence>
<evidence type="ECO:0000313" key="8">
    <source>
        <dbReference type="Proteomes" id="UP001610563"/>
    </source>
</evidence>
<dbReference type="InterPro" id="IPR029006">
    <property type="entry name" value="ADF-H/Gelsolin-like_dom_sf"/>
</dbReference>
<keyword evidence="8" id="KW-1185">Reference proteome</keyword>
<organism evidence="7 8">
    <name type="scientific">Aspergillus keveii</name>
    <dbReference type="NCBI Taxonomy" id="714993"/>
    <lineage>
        <taxon>Eukaryota</taxon>
        <taxon>Fungi</taxon>
        <taxon>Dikarya</taxon>
        <taxon>Ascomycota</taxon>
        <taxon>Pezizomycotina</taxon>
        <taxon>Eurotiomycetes</taxon>
        <taxon>Eurotiomycetidae</taxon>
        <taxon>Eurotiales</taxon>
        <taxon>Aspergillaceae</taxon>
        <taxon>Aspergillus</taxon>
        <taxon>Aspergillus subgen. Nidulantes</taxon>
    </lineage>
</organism>
<comment type="subcellular location">
    <subcellularLocation>
        <location evidence="1">Nucleus matrix</location>
    </subcellularLocation>
</comment>
<evidence type="ECO:0000256" key="2">
    <source>
        <dbReference type="ARBA" id="ARBA00006844"/>
    </source>
</evidence>
<dbReference type="PROSITE" id="PS51263">
    <property type="entry name" value="ADF_H"/>
    <property type="match status" value="1"/>
</dbReference>
<dbReference type="InterPro" id="IPR002108">
    <property type="entry name" value="ADF-H"/>
</dbReference>
<feature type="domain" description="ADF-H" evidence="6">
    <location>
        <begin position="6"/>
        <end position="146"/>
    </location>
</feature>
<evidence type="ECO:0000313" key="7">
    <source>
        <dbReference type="EMBL" id="KAL2786988.1"/>
    </source>
</evidence>
<comment type="caution">
    <text evidence="7">The sequence shown here is derived from an EMBL/GenBank/DDBJ whole genome shotgun (WGS) entry which is preliminary data.</text>
</comment>
<evidence type="ECO:0000256" key="3">
    <source>
        <dbReference type="ARBA" id="ARBA00015630"/>
    </source>
</evidence>
<sequence>MSMPSGVDITDECITAFRNLLFSRRPNKSTFVIYKISDDKKSVVVDETSAETDYEVFVEKLTSARDSAGRRAPRYAVYDVKYDLKDDGQRATAVFISWVPDETSAQNRMLYAATKEHFRRAIDVKVSIHADDVSDIEWKSVLKEASGGRIQG</sequence>
<protein>
    <recommendedName>
        <fullName evidence="3">Cofilin</fullName>
    </recommendedName>
    <alternativeName>
        <fullName evidence="5">Actin-depolymerizing factor 1</fullName>
    </alternativeName>
</protein>
<evidence type="ECO:0000256" key="5">
    <source>
        <dbReference type="ARBA" id="ARBA00032427"/>
    </source>
</evidence>
<dbReference type="Gene3D" id="3.40.20.10">
    <property type="entry name" value="Severin"/>
    <property type="match status" value="1"/>
</dbReference>
<gene>
    <name evidence="7" type="ORF">BJX66DRAFT_19833</name>
</gene>
<dbReference type="Pfam" id="PF00241">
    <property type="entry name" value="Cofilin_ADF"/>
    <property type="match status" value="1"/>
</dbReference>
<dbReference type="Proteomes" id="UP001610563">
    <property type="component" value="Unassembled WGS sequence"/>
</dbReference>
<dbReference type="EMBL" id="JBFTWV010000106">
    <property type="protein sequence ID" value="KAL2786988.1"/>
    <property type="molecule type" value="Genomic_DNA"/>
</dbReference>
<dbReference type="SMART" id="SM00102">
    <property type="entry name" value="ADF"/>
    <property type="match status" value="1"/>
</dbReference>
<evidence type="ECO:0000259" key="6">
    <source>
        <dbReference type="PROSITE" id="PS51263"/>
    </source>
</evidence>
<proteinExistence type="inferred from homology"/>
<dbReference type="SUPFAM" id="SSF55753">
    <property type="entry name" value="Actin depolymerizing proteins"/>
    <property type="match status" value="1"/>
</dbReference>
<dbReference type="CDD" id="cd11286">
    <property type="entry name" value="ADF_cofilin_like"/>
    <property type="match status" value="1"/>
</dbReference>